<evidence type="ECO:0000313" key="2">
    <source>
        <dbReference type="Proteomes" id="UP001204798"/>
    </source>
</evidence>
<evidence type="ECO:0000313" key="1">
    <source>
        <dbReference type="EMBL" id="MCS3919786.1"/>
    </source>
</evidence>
<proteinExistence type="predicted"/>
<dbReference type="Pfam" id="PF14100">
    <property type="entry name" value="DUF6807"/>
    <property type="match status" value="1"/>
</dbReference>
<name>A0ABT2EPA2_9BACT</name>
<dbReference type="EMBL" id="JANUCP010000004">
    <property type="protein sequence ID" value="MCS3919786.1"/>
    <property type="molecule type" value="Genomic_DNA"/>
</dbReference>
<dbReference type="RefSeq" id="WP_029700068.1">
    <property type="nucleotide sequence ID" value="NZ_CP130454.1"/>
</dbReference>
<protein>
    <recommendedName>
        <fullName evidence="3">Methane oxygenase PmoA</fullName>
    </recommendedName>
</protein>
<accession>A0ABT2EPA2</accession>
<dbReference type="InterPro" id="IPR029475">
    <property type="entry name" value="DUF6807"/>
</dbReference>
<organism evidence="1 2">
    <name type="scientific">Candidatus Fervidibacter sacchari</name>
    <dbReference type="NCBI Taxonomy" id="1448929"/>
    <lineage>
        <taxon>Bacteria</taxon>
        <taxon>Candidatus Fervidibacterota</taxon>
        <taxon>Candidatus Fervidibacter</taxon>
    </lineage>
</organism>
<sequence>MSQTFLCHCAWWLVGLSLLVGGIICALNSGGQFHIAHEEGKKVAVSFGGKLLAEYRYDSSLPKPYVHPVKAVNGAVVTLDSPADHKHHRGLFIGWSNVNGLDFWGESTGRMVHQRFERIEVKKDEVTLVAVIQWVKKATGEVILTEQRTLRFLPPTDETTMLVWESELEADKEVTLAGAQYNGLGIRFPESMTGGKVLNSNGTTELKKANGEKAEWCAYFGRVNGSQCCVAIFSHPSNARHPTPFFVMNEPFGFLSAAPTFYQPLKLAPKERLQLRYLIVTYLGEAPVEKLRRFYQDWVKTQ</sequence>
<evidence type="ECO:0008006" key="3">
    <source>
        <dbReference type="Google" id="ProtNLM"/>
    </source>
</evidence>
<comment type="caution">
    <text evidence="1">The sequence shown here is derived from an EMBL/GenBank/DDBJ whole genome shotgun (WGS) entry which is preliminary data.</text>
</comment>
<keyword evidence="2" id="KW-1185">Reference proteome</keyword>
<gene>
    <name evidence="1" type="ORF">M2350_002203</name>
</gene>
<dbReference type="Proteomes" id="UP001204798">
    <property type="component" value="Unassembled WGS sequence"/>
</dbReference>
<reference evidence="1 2" key="1">
    <citation type="submission" date="2022-08" db="EMBL/GenBank/DDBJ databases">
        <title>Bacterial and archaeal communities from various locations to study Microbial Dark Matter (Phase II).</title>
        <authorList>
            <person name="Stepanauskas R."/>
        </authorList>
    </citation>
    <scope>NUCLEOTIDE SEQUENCE [LARGE SCALE GENOMIC DNA]</scope>
    <source>
        <strain evidence="1 2">PD1</strain>
    </source>
</reference>